<keyword evidence="1" id="KW-0472">Membrane</keyword>
<evidence type="ECO:0000313" key="3">
    <source>
        <dbReference type="Proteomes" id="UP000642748"/>
    </source>
</evidence>
<protein>
    <submittedName>
        <fullName evidence="2">Uncharacterized protein</fullName>
    </submittedName>
</protein>
<keyword evidence="3" id="KW-1185">Reference proteome</keyword>
<evidence type="ECO:0000313" key="2">
    <source>
        <dbReference type="EMBL" id="GIH12489.1"/>
    </source>
</evidence>
<keyword evidence="1" id="KW-0812">Transmembrane</keyword>
<gene>
    <name evidence="2" type="ORF">Raf01_06610</name>
</gene>
<sequence length="142" mass="15233">MTVGGILQAHRNAVENHFLVATGSPVQAVAVGDKFGDHVQYTAGGRERIVPLAGSWGDSPPYSRGDSVTIYVSPTDPQLVATRDGHHTSSVGTSVPVPFVVAGFFIALTAAPGIVRWHARVILSRDPRYDQTRREPAPHCRP</sequence>
<feature type="transmembrane region" description="Helical" evidence="1">
    <location>
        <begin position="95"/>
        <end position="115"/>
    </location>
</feature>
<organism evidence="2 3">
    <name type="scientific">Rugosimonospora africana</name>
    <dbReference type="NCBI Taxonomy" id="556532"/>
    <lineage>
        <taxon>Bacteria</taxon>
        <taxon>Bacillati</taxon>
        <taxon>Actinomycetota</taxon>
        <taxon>Actinomycetes</taxon>
        <taxon>Micromonosporales</taxon>
        <taxon>Micromonosporaceae</taxon>
        <taxon>Rugosimonospora</taxon>
    </lineage>
</organism>
<dbReference type="Proteomes" id="UP000642748">
    <property type="component" value="Unassembled WGS sequence"/>
</dbReference>
<dbReference type="EMBL" id="BONZ01000007">
    <property type="protein sequence ID" value="GIH12489.1"/>
    <property type="molecule type" value="Genomic_DNA"/>
</dbReference>
<evidence type="ECO:0000256" key="1">
    <source>
        <dbReference type="SAM" id="Phobius"/>
    </source>
</evidence>
<accession>A0A8J3VMQ9</accession>
<comment type="caution">
    <text evidence="2">The sequence shown here is derived from an EMBL/GenBank/DDBJ whole genome shotgun (WGS) entry which is preliminary data.</text>
</comment>
<dbReference type="AlphaFoldDB" id="A0A8J3VMQ9"/>
<name>A0A8J3VMQ9_9ACTN</name>
<proteinExistence type="predicted"/>
<reference evidence="2" key="1">
    <citation type="submission" date="2021-01" db="EMBL/GenBank/DDBJ databases">
        <title>Whole genome shotgun sequence of Rugosimonospora africana NBRC 104875.</title>
        <authorList>
            <person name="Komaki H."/>
            <person name="Tamura T."/>
        </authorList>
    </citation>
    <scope>NUCLEOTIDE SEQUENCE</scope>
    <source>
        <strain evidence="2">NBRC 104875</strain>
    </source>
</reference>
<keyword evidence="1" id="KW-1133">Transmembrane helix</keyword>